<comment type="subcellular location">
    <subcellularLocation>
        <location evidence="1">Nucleus</location>
        <location evidence="1">Nucleolus</location>
    </subcellularLocation>
</comment>
<keyword evidence="5" id="KW-1185">Reference proteome</keyword>
<organism evidence="6">
    <name type="scientific">Strongyloides stercoralis</name>
    <name type="common">Threadworm</name>
    <dbReference type="NCBI Taxonomy" id="6248"/>
    <lineage>
        <taxon>Eukaryota</taxon>
        <taxon>Metazoa</taxon>
        <taxon>Ecdysozoa</taxon>
        <taxon>Nematoda</taxon>
        <taxon>Chromadorea</taxon>
        <taxon>Rhabditida</taxon>
        <taxon>Tylenchina</taxon>
        <taxon>Panagrolaimomorpha</taxon>
        <taxon>Strongyloidoidea</taxon>
        <taxon>Strongyloididae</taxon>
        <taxon>Strongyloides</taxon>
    </lineage>
</organism>
<dbReference type="AlphaFoldDB" id="A0A0K0E8E1"/>
<evidence type="ECO:0000256" key="4">
    <source>
        <dbReference type="ARBA" id="ARBA00023242"/>
    </source>
</evidence>
<dbReference type="PANTHER" id="PTHR13243:SF1">
    <property type="entry name" value="NUCLEOLAR PROTEIN 16"/>
    <property type="match status" value="1"/>
</dbReference>
<sequence length="214" mass="24663">MPRSVKKGGKKVFSYTYKKTKNKRNREKEKHLRGAAFNTIKKNWDKNETTKNNLESMGLVFDPNKAISEVQKKLHNSLDNNIVDIESISSLGSVKEQALKLKQMKQAREEGVAYIHSIPEEVINQSTVKTDKSVNVISEIEKKANSIVKKTKFKLLNDDVKFCLMMVSKHGNNYKAMERDPKNLFQLTARQIERKINIFKRSDVYENALSLQSE</sequence>
<evidence type="ECO:0000313" key="5">
    <source>
        <dbReference type="Proteomes" id="UP000035681"/>
    </source>
</evidence>
<evidence type="ECO:0000256" key="3">
    <source>
        <dbReference type="ARBA" id="ARBA00015522"/>
    </source>
</evidence>
<dbReference type="GO" id="GO:0005730">
    <property type="term" value="C:nucleolus"/>
    <property type="evidence" value="ECO:0007669"/>
    <property type="project" value="UniProtKB-SubCell"/>
</dbReference>
<proteinExistence type="inferred from homology"/>
<dbReference type="Pfam" id="PF09420">
    <property type="entry name" value="Nop16"/>
    <property type="match status" value="1"/>
</dbReference>
<protein>
    <recommendedName>
        <fullName evidence="3">Nucleolar protein 16</fullName>
    </recommendedName>
</protein>
<reference evidence="6" key="1">
    <citation type="submission" date="2015-08" db="UniProtKB">
        <authorList>
            <consortium name="WormBaseParasite"/>
        </authorList>
    </citation>
    <scope>IDENTIFICATION</scope>
</reference>
<dbReference type="GO" id="GO:0042273">
    <property type="term" value="P:ribosomal large subunit biogenesis"/>
    <property type="evidence" value="ECO:0007669"/>
    <property type="project" value="TreeGrafter"/>
</dbReference>
<accession>A0A0K0E8E1</accession>
<dbReference type="STRING" id="6248.A0A0K0E8E1"/>
<evidence type="ECO:0000256" key="1">
    <source>
        <dbReference type="ARBA" id="ARBA00004604"/>
    </source>
</evidence>
<keyword evidence="4" id="KW-0539">Nucleus</keyword>
<dbReference type="WBParaSite" id="TCONS_00003019.p1">
    <property type="protein sequence ID" value="TCONS_00003019.p1"/>
    <property type="gene ID" value="XLOC_002787"/>
</dbReference>
<evidence type="ECO:0000313" key="6">
    <source>
        <dbReference type="WBParaSite" id="SSTP_0000577200.1"/>
    </source>
</evidence>
<dbReference type="WBParaSite" id="SSTP_0000577200.1">
    <property type="protein sequence ID" value="SSTP_0000577200.1"/>
    <property type="gene ID" value="SSTP_0000577200"/>
</dbReference>
<evidence type="ECO:0000256" key="2">
    <source>
        <dbReference type="ARBA" id="ARBA00008479"/>
    </source>
</evidence>
<dbReference type="Proteomes" id="UP000035681">
    <property type="component" value="Unplaced"/>
</dbReference>
<dbReference type="InterPro" id="IPR019002">
    <property type="entry name" value="Ribosome_biogenesis_Nop16"/>
</dbReference>
<comment type="similarity">
    <text evidence="2">Belongs to the NOP16 family.</text>
</comment>
<name>A0A0K0E8E1_STRER</name>
<dbReference type="PANTHER" id="PTHR13243">
    <property type="entry name" value="HSPC111 PROTEIN-RELATED"/>
    <property type="match status" value="1"/>
</dbReference>